<dbReference type="GO" id="GO:0008270">
    <property type="term" value="F:zinc ion binding"/>
    <property type="evidence" value="ECO:0007669"/>
    <property type="project" value="InterPro"/>
</dbReference>
<organism evidence="10 11">
    <name type="scientific">Brevundimonas abyssalis TAR-001</name>
    <dbReference type="NCBI Taxonomy" id="1391729"/>
    <lineage>
        <taxon>Bacteria</taxon>
        <taxon>Pseudomonadati</taxon>
        <taxon>Pseudomonadota</taxon>
        <taxon>Alphaproteobacteria</taxon>
        <taxon>Caulobacterales</taxon>
        <taxon>Caulobacteraceae</taxon>
        <taxon>Brevundimonas</taxon>
    </lineage>
</organism>
<dbReference type="PANTHER" id="PTHR11705:SF143">
    <property type="entry name" value="SLL0236 PROTEIN"/>
    <property type="match status" value="1"/>
</dbReference>
<feature type="chain" id="PRO_5034996657" evidence="8">
    <location>
        <begin position="23"/>
        <end position="887"/>
    </location>
</feature>
<comment type="cofactor">
    <cofactor evidence="1">
        <name>Zn(2+)</name>
        <dbReference type="ChEBI" id="CHEBI:29105"/>
    </cofactor>
</comment>
<protein>
    <submittedName>
        <fullName evidence="10">Secreted protein containing N-terminal Zinc-dependent carboxypeptidase related domain, putative</fullName>
    </submittedName>
</protein>
<evidence type="ECO:0000256" key="5">
    <source>
        <dbReference type="ARBA" id="ARBA00022833"/>
    </source>
</evidence>
<dbReference type="Pfam" id="PF00246">
    <property type="entry name" value="Peptidase_M14"/>
    <property type="match status" value="1"/>
</dbReference>
<keyword evidence="11" id="KW-1185">Reference proteome</keyword>
<comment type="similarity">
    <text evidence="2 7">Belongs to the peptidase M14 family.</text>
</comment>
<dbReference type="InterPro" id="IPR029062">
    <property type="entry name" value="Class_I_gatase-like"/>
</dbReference>
<evidence type="ECO:0000313" key="11">
    <source>
        <dbReference type="Proteomes" id="UP000016569"/>
    </source>
</evidence>
<evidence type="ECO:0000256" key="7">
    <source>
        <dbReference type="PROSITE-ProRule" id="PRU01379"/>
    </source>
</evidence>
<dbReference type="PROSITE" id="PS52035">
    <property type="entry name" value="PEPTIDASE_M14"/>
    <property type="match status" value="1"/>
</dbReference>
<keyword evidence="10" id="KW-0121">Carboxypeptidase</keyword>
<proteinExistence type="inferred from homology"/>
<dbReference type="GO" id="GO:0004181">
    <property type="term" value="F:metallocarboxypeptidase activity"/>
    <property type="evidence" value="ECO:0007669"/>
    <property type="project" value="InterPro"/>
</dbReference>
<gene>
    <name evidence="10" type="ORF">MBEBAB_2678</name>
</gene>
<keyword evidence="4" id="KW-0378">Hydrolase</keyword>
<dbReference type="Gene3D" id="3.40.630.10">
    <property type="entry name" value="Zn peptidases"/>
    <property type="match status" value="1"/>
</dbReference>
<evidence type="ECO:0000256" key="8">
    <source>
        <dbReference type="SAM" id="SignalP"/>
    </source>
</evidence>
<evidence type="ECO:0000256" key="3">
    <source>
        <dbReference type="ARBA" id="ARBA00022670"/>
    </source>
</evidence>
<dbReference type="GO" id="GO:0006508">
    <property type="term" value="P:proteolysis"/>
    <property type="evidence" value="ECO:0007669"/>
    <property type="project" value="UniProtKB-KW"/>
</dbReference>
<dbReference type="SUPFAM" id="SSF52317">
    <property type="entry name" value="Class I glutamine amidotransferase-like"/>
    <property type="match status" value="1"/>
</dbReference>
<dbReference type="AlphaFoldDB" id="A0A8E0TS82"/>
<name>A0A8E0TS82_9CAUL</name>
<dbReference type="InterPro" id="IPR000834">
    <property type="entry name" value="Peptidase_M14"/>
</dbReference>
<dbReference type="GO" id="GO:0005615">
    <property type="term" value="C:extracellular space"/>
    <property type="evidence" value="ECO:0007669"/>
    <property type="project" value="TreeGrafter"/>
</dbReference>
<sequence length="887" mass="94621">MIRLLSVVALVCGLFLAPAAQAQAQAQDLFPGANLDTAIPAPEGVIGHPVGERLTPVADIHRYLETLAEAAPDRMVTGEYGRTWQGRRLIWAAISSPENIARLDQIRAASRALADPRTTDAATAQRLIAETPAIVWLAYSVHGNEVGPAEASMAVARHLLAARGDPRIQRMLQDTVVVLIPTQNPDGRDRFINGYRAGQGLESDPDVQSVQGREPWPSGRFNHYLFDLNRDWFAQTQPETRGHAALQMQWKPQVVADIHEMGTDQTYFFPPEADPFNPLFTPSQLAMREVIGRAHGQVFDQAGIAYFTREYFDAFYPGYGDNWPGYSGAIAMTYEQGSARGDVRRRSDGSLLTLFETVRSQFLISLSTIDAPAVNRQRLISDFHAYHASAIDEGRRLGAILLPRTGFDPAAADRLARSLASQGVEVGVAGAGFSACGSHAAGTYVIDLAQPAGRLARVLLDPSVSLPADFTAEQERRRAQGLDHQLYDIAAWALPLAYNTPAIQCRSRPGVAVTPLSGDAPLTGGVIDGRSAAAWIVRPGLSGMRFLTAALRDGLNVRALEAGFTLDGRDWPAGSLVLTRGANPDDAPARIARIATDTGAVVEGVADTWVTAGPSLGSDRASVARAPRIAMAWETPTGPTSAGGLRWMIEREYGYPVTIIRTAQIAGSDLSQYDVIILPDGGGYAAALGERGVAGLRDWARQGGVLIGVGGGMGFMSEPGSQMLATRLESRVADEDAEAPAPADEATVPGVILTSPDQLRNVVRPAEGSPDSIPGILLRATTDPDHWLAAGVAPELNILASGSEIYAPLRLDQGANVVRFAGPDDLLAAGYIWDENRAQLAYKPAVVAQSLGSGSSASPTTPRRGASCAGWDVLFLNAVFRGPSHTR</sequence>
<feature type="active site" description="Proton donor/acceptor" evidence="7">
    <location>
        <position position="335"/>
    </location>
</feature>
<dbReference type="CDD" id="cd06238">
    <property type="entry name" value="M14-like"/>
    <property type="match status" value="1"/>
</dbReference>
<accession>A0A8E0TS82</accession>
<feature type="signal peptide" evidence="8">
    <location>
        <begin position="1"/>
        <end position="22"/>
    </location>
</feature>
<dbReference type="Gene3D" id="3.40.50.880">
    <property type="match status" value="1"/>
</dbReference>
<keyword evidence="3" id="KW-0645">Protease</keyword>
<evidence type="ECO:0000313" key="10">
    <source>
        <dbReference type="EMBL" id="GAD60428.1"/>
    </source>
</evidence>
<keyword evidence="5" id="KW-0862">Zinc</keyword>
<dbReference type="Proteomes" id="UP000016569">
    <property type="component" value="Unassembled WGS sequence"/>
</dbReference>
<evidence type="ECO:0000259" key="9">
    <source>
        <dbReference type="PROSITE" id="PS52035"/>
    </source>
</evidence>
<evidence type="ECO:0000256" key="2">
    <source>
        <dbReference type="ARBA" id="ARBA00005988"/>
    </source>
</evidence>
<evidence type="ECO:0000256" key="4">
    <source>
        <dbReference type="ARBA" id="ARBA00022801"/>
    </source>
</evidence>
<feature type="domain" description="Peptidase M14" evidence="9">
    <location>
        <begin position="53"/>
        <end position="358"/>
    </location>
</feature>
<keyword evidence="6" id="KW-0482">Metalloprotease</keyword>
<keyword evidence="8" id="KW-0732">Signal</keyword>
<evidence type="ECO:0000256" key="1">
    <source>
        <dbReference type="ARBA" id="ARBA00001947"/>
    </source>
</evidence>
<reference evidence="11" key="1">
    <citation type="journal article" date="2013" name="Genome Announc.">
        <title>Draft Genome Sequence of the Dimorphic Prosthecate Bacterium Brevundimonas abyssalis TAR-001T.</title>
        <authorList>
            <person name="Tsubouchi T."/>
            <person name="Nishi S."/>
            <person name="Usui K."/>
            <person name="Shimane Y."/>
            <person name="Takaki Y."/>
            <person name="Maruyama T."/>
            <person name="Hatada Y."/>
        </authorList>
    </citation>
    <scope>NUCLEOTIDE SEQUENCE [LARGE SCALE GENOMIC DNA]</scope>
    <source>
        <strain evidence="11">TAR-001</strain>
    </source>
</reference>
<dbReference type="PANTHER" id="PTHR11705">
    <property type="entry name" value="PROTEASE FAMILY M14 CARBOXYPEPTIDASE A,B"/>
    <property type="match status" value="1"/>
</dbReference>
<comment type="caution">
    <text evidence="10">The sequence shown here is derived from an EMBL/GenBank/DDBJ whole genome shotgun (WGS) entry which is preliminary data.</text>
</comment>
<dbReference type="SUPFAM" id="SSF53187">
    <property type="entry name" value="Zn-dependent exopeptidases"/>
    <property type="match status" value="1"/>
</dbReference>
<dbReference type="EMBL" id="BATC01000073">
    <property type="protein sequence ID" value="GAD60428.1"/>
    <property type="molecule type" value="Genomic_DNA"/>
</dbReference>
<evidence type="ECO:0000256" key="6">
    <source>
        <dbReference type="ARBA" id="ARBA00023049"/>
    </source>
</evidence>